<gene>
    <name evidence="2" type="ORF">BJ322DRAFT_1115154</name>
</gene>
<dbReference type="EMBL" id="WIUZ02000058">
    <property type="protein sequence ID" value="KAF9777255.1"/>
    <property type="molecule type" value="Genomic_DNA"/>
</dbReference>
<evidence type="ECO:0000256" key="1">
    <source>
        <dbReference type="SAM" id="MobiDB-lite"/>
    </source>
</evidence>
<evidence type="ECO:0000313" key="3">
    <source>
        <dbReference type="Proteomes" id="UP000736335"/>
    </source>
</evidence>
<name>A0A9P6H172_9AGAM</name>
<accession>A0A9P6H172</accession>
<dbReference type="Proteomes" id="UP000736335">
    <property type="component" value="Unassembled WGS sequence"/>
</dbReference>
<organism evidence="2 3">
    <name type="scientific">Thelephora terrestris</name>
    <dbReference type="NCBI Taxonomy" id="56493"/>
    <lineage>
        <taxon>Eukaryota</taxon>
        <taxon>Fungi</taxon>
        <taxon>Dikarya</taxon>
        <taxon>Basidiomycota</taxon>
        <taxon>Agaricomycotina</taxon>
        <taxon>Agaricomycetes</taxon>
        <taxon>Thelephorales</taxon>
        <taxon>Thelephoraceae</taxon>
        <taxon>Thelephora</taxon>
    </lineage>
</organism>
<sequence>MAYIYLAGRPLSESHTTVIEGATAAVEHATEQMSFRSHQKESRRGKFRATDSGVSSGTGNVRPHMLKMYSDQAPVLQELFQNKDMLRISAYVNSAFKGFAPDLHDLYRDELKAVMDKDKSLRPPFLGSVFACAAINFPPDVVAIPHRDHLNLAYGWCSITPLGHFDHKVGAHLVLPELELAIQFPVGSTIFIPSAAFTHYNTTFQEGETRSSITQFSAGGIFRWTAYGHQLKREAEAACVQGKKWWEKGKGLDEFVSCLDSKLNCHWTNDFLLLRKSRWPSG</sequence>
<dbReference type="AlphaFoldDB" id="A0A9P6H172"/>
<keyword evidence="3" id="KW-1185">Reference proteome</keyword>
<reference evidence="2" key="1">
    <citation type="journal article" date="2020" name="Nat. Commun.">
        <title>Large-scale genome sequencing of mycorrhizal fungi provides insights into the early evolution of symbiotic traits.</title>
        <authorList>
            <person name="Miyauchi S."/>
            <person name="Kiss E."/>
            <person name="Kuo A."/>
            <person name="Drula E."/>
            <person name="Kohler A."/>
            <person name="Sanchez-Garcia M."/>
            <person name="Morin E."/>
            <person name="Andreopoulos B."/>
            <person name="Barry K.W."/>
            <person name="Bonito G."/>
            <person name="Buee M."/>
            <person name="Carver A."/>
            <person name="Chen C."/>
            <person name="Cichocki N."/>
            <person name="Clum A."/>
            <person name="Culley D."/>
            <person name="Crous P.W."/>
            <person name="Fauchery L."/>
            <person name="Girlanda M."/>
            <person name="Hayes R.D."/>
            <person name="Keri Z."/>
            <person name="LaButti K."/>
            <person name="Lipzen A."/>
            <person name="Lombard V."/>
            <person name="Magnuson J."/>
            <person name="Maillard F."/>
            <person name="Murat C."/>
            <person name="Nolan M."/>
            <person name="Ohm R.A."/>
            <person name="Pangilinan J."/>
            <person name="Pereira M.F."/>
            <person name="Perotto S."/>
            <person name="Peter M."/>
            <person name="Pfister S."/>
            <person name="Riley R."/>
            <person name="Sitrit Y."/>
            <person name="Stielow J.B."/>
            <person name="Szollosi G."/>
            <person name="Zifcakova L."/>
            <person name="Stursova M."/>
            <person name="Spatafora J.W."/>
            <person name="Tedersoo L."/>
            <person name="Vaario L.M."/>
            <person name="Yamada A."/>
            <person name="Yan M."/>
            <person name="Wang P."/>
            <person name="Xu J."/>
            <person name="Bruns T."/>
            <person name="Baldrian P."/>
            <person name="Vilgalys R."/>
            <person name="Dunand C."/>
            <person name="Henrissat B."/>
            <person name="Grigoriev I.V."/>
            <person name="Hibbett D."/>
            <person name="Nagy L.G."/>
            <person name="Martin F.M."/>
        </authorList>
    </citation>
    <scope>NUCLEOTIDE SEQUENCE</scope>
    <source>
        <strain evidence="2">UH-Tt-Lm1</strain>
    </source>
</reference>
<reference evidence="2" key="2">
    <citation type="submission" date="2020-11" db="EMBL/GenBank/DDBJ databases">
        <authorList>
            <consortium name="DOE Joint Genome Institute"/>
            <person name="Kuo A."/>
            <person name="Miyauchi S."/>
            <person name="Kiss E."/>
            <person name="Drula E."/>
            <person name="Kohler A."/>
            <person name="Sanchez-Garcia M."/>
            <person name="Andreopoulos B."/>
            <person name="Barry K.W."/>
            <person name="Bonito G."/>
            <person name="Buee M."/>
            <person name="Carver A."/>
            <person name="Chen C."/>
            <person name="Cichocki N."/>
            <person name="Clum A."/>
            <person name="Culley D."/>
            <person name="Crous P.W."/>
            <person name="Fauchery L."/>
            <person name="Girlanda M."/>
            <person name="Hayes R."/>
            <person name="Keri Z."/>
            <person name="Labutti K."/>
            <person name="Lipzen A."/>
            <person name="Lombard V."/>
            <person name="Magnuson J."/>
            <person name="Maillard F."/>
            <person name="Morin E."/>
            <person name="Murat C."/>
            <person name="Nolan M."/>
            <person name="Ohm R."/>
            <person name="Pangilinan J."/>
            <person name="Pereira M."/>
            <person name="Perotto S."/>
            <person name="Peter M."/>
            <person name="Riley R."/>
            <person name="Sitrit Y."/>
            <person name="Stielow B."/>
            <person name="Szollosi G."/>
            <person name="Zifcakova L."/>
            <person name="Stursova M."/>
            <person name="Spatafora J.W."/>
            <person name="Tedersoo L."/>
            <person name="Vaario L.-M."/>
            <person name="Yamada A."/>
            <person name="Yan M."/>
            <person name="Wang P."/>
            <person name="Xu J."/>
            <person name="Bruns T."/>
            <person name="Baldrian P."/>
            <person name="Vilgalys R."/>
            <person name="Henrissat B."/>
            <person name="Grigoriev I.V."/>
            <person name="Hibbett D."/>
            <person name="Nagy L.G."/>
            <person name="Martin F.M."/>
        </authorList>
    </citation>
    <scope>NUCLEOTIDE SEQUENCE</scope>
    <source>
        <strain evidence="2">UH-Tt-Lm1</strain>
    </source>
</reference>
<dbReference type="Gene3D" id="3.60.130.30">
    <property type="match status" value="1"/>
</dbReference>
<proteinExistence type="predicted"/>
<protein>
    <submittedName>
        <fullName evidence="2">Uncharacterized protein</fullName>
    </submittedName>
</protein>
<feature type="region of interest" description="Disordered" evidence="1">
    <location>
        <begin position="31"/>
        <end position="60"/>
    </location>
</feature>
<comment type="caution">
    <text evidence="2">The sequence shown here is derived from an EMBL/GenBank/DDBJ whole genome shotgun (WGS) entry which is preliminary data.</text>
</comment>
<dbReference type="OrthoDB" id="3202607at2759"/>
<evidence type="ECO:0000313" key="2">
    <source>
        <dbReference type="EMBL" id="KAF9777255.1"/>
    </source>
</evidence>